<dbReference type="RefSeq" id="WP_149429149.1">
    <property type="nucleotide sequence ID" value="NZ_VLNY01000002.1"/>
</dbReference>
<dbReference type="AlphaFoldDB" id="A0A5A7SEX6"/>
<keyword evidence="2" id="KW-1185">Reference proteome</keyword>
<protein>
    <submittedName>
        <fullName evidence="1">Uncharacterized protein</fullName>
    </submittedName>
</protein>
<dbReference type="EMBL" id="VLNY01000002">
    <property type="protein sequence ID" value="KAA0023989.1"/>
    <property type="molecule type" value="Genomic_DNA"/>
</dbReference>
<evidence type="ECO:0000313" key="2">
    <source>
        <dbReference type="Proteomes" id="UP000322244"/>
    </source>
</evidence>
<dbReference type="InterPro" id="IPR045596">
    <property type="entry name" value="DUF6459"/>
</dbReference>
<dbReference type="Pfam" id="PF20060">
    <property type="entry name" value="DUF6459"/>
    <property type="match status" value="1"/>
</dbReference>
<reference evidence="1 2" key="1">
    <citation type="submission" date="2019-07" db="EMBL/GenBank/DDBJ databases">
        <title>Rhodococcus cavernicolus sp. nov., isolated from a cave.</title>
        <authorList>
            <person name="Lee S.D."/>
        </authorList>
    </citation>
    <scope>NUCLEOTIDE SEQUENCE [LARGE SCALE GENOMIC DNA]</scope>
    <source>
        <strain evidence="1 2">C1-24</strain>
    </source>
</reference>
<accession>A0A5A7SEX6</accession>
<gene>
    <name evidence="1" type="ORF">FOY51_05270</name>
</gene>
<organism evidence="1 2">
    <name type="scientific">Antrihabitans cavernicola</name>
    <dbReference type="NCBI Taxonomy" id="2495913"/>
    <lineage>
        <taxon>Bacteria</taxon>
        <taxon>Bacillati</taxon>
        <taxon>Actinomycetota</taxon>
        <taxon>Actinomycetes</taxon>
        <taxon>Mycobacteriales</taxon>
        <taxon>Nocardiaceae</taxon>
        <taxon>Antrihabitans</taxon>
    </lineage>
</organism>
<name>A0A5A7SEX6_9NOCA</name>
<dbReference type="OrthoDB" id="4775331at2"/>
<comment type="caution">
    <text evidence="1">The sequence shown here is derived from an EMBL/GenBank/DDBJ whole genome shotgun (WGS) entry which is preliminary data.</text>
</comment>
<dbReference type="Proteomes" id="UP000322244">
    <property type="component" value="Unassembled WGS sequence"/>
</dbReference>
<proteinExistence type="predicted"/>
<evidence type="ECO:0000313" key="1">
    <source>
        <dbReference type="EMBL" id="KAA0023989.1"/>
    </source>
</evidence>
<sequence>MTPFPSRPPQFLSRPPQCEPALYEHGRVGTRHCAVPQQRTVRRTPHDGRSGSAPAVPIEDLENHTAARRFTEHALRLVLEVVDRRRPPTQLKSIVEPALLEMVRARSLTAFPGKALGTGTLERVHIRLVDPTTAEVFGTYSRGPRMFAVAARITNRTGIGWSVTSLRFG</sequence>